<feature type="region of interest" description="Disordered" evidence="1">
    <location>
        <begin position="235"/>
        <end position="260"/>
    </location>
</feature>
<protein>
    <recommendedName>
        <fullName evidence="2">DUF4145 domain-containing protein</fullName>
    </recommendedName>
</protein>
<feature type="domain" description="DUF4145" evidence="2">
    <location>
        <begin position="122"/>
        <end position="209"/>
    </location>
</feature>
<evidence type="ECO:0000313" key="3">
    <source>
        <dbReference type="EMBL" id="ACE89492.1"/>
    </source>
</evidence>
<reference evidence="3 4" key="1">
    <citation type="submission" date="2008-04" db="EMBL/GenBank/DDBJ databases">
        <title>Genome diversity and DNA divergence of Rhizobium etli.</title>
        <authorList>
            <person name="Gonzalez V."/>
            <person name="Acosta J.L."/>
            <person name="Santamaria R.I."/>
            <person name="Bustos P."/>
            <person name="Hernandez-Gonzalez I.L."/>
            <person name="Fernandez J.L."/>
            <person name="Diaz R."/>
            <person name="Flores M."/>
            <person name="Mora J."/>
            <person name="Palacios R."/>
            <person name="Davila G."/>
        </authorList>
    </citation>
    <scope>NUCLEOTIDE SEQUENCE [LARGE SCALE GENOMIC DNA]</scope>
    <source>
        <strain evidence="3 4">CIAT 652</strain>
    </source>
</reference>
<evidence type="ECO:0000313" key="4">
    <source>
        <dbReference type="Proteomes" id="UP000008817"/>
    </source>
</evidence>
<dbReference type="AlphaFoldDB" id="B3Q060"/>
<dbReference type="KEGG" id="rec:RHECIAT_CH0000499"/>
<sequence length="260" mass="28764">MAVESLIGSKLKAYCSNCRGDRNCEIKGHHQENDDGDYGFWWRRDWYLLVCCGCDHVFAQSVAIDSESYHQEYDSSGDVITVPDETVRSWPARSKRDRPEWFQHSSIETKAAVGDLSASLVELYGALDHDLNVLAAIGIRTSFDIAAEILGVDPSKNFQRKLDEMVSKNLIRQSEREHLDVLINAGNASAHRGWTPSFSDLSTLMDTLESFLNDVFIVPAKKEAAAAKMAKIKAKVPVKKAKSKAPGTDPKGNGPAKPQP</sequence>
<evidence type="ECO:0000259" key="2">
    <source>
        <dbReference type="Pfam" id="PF13643"/>
    </source>
</evidence>
<dbReference type="HOGENOM" id="CLU_081512_2_0_5"/>
<dbReference type="Proteomes" id="UP000008817">
    <property type="component" value="Chromosome"/>
</dbReference>
<proteinExistence type="predicted"/>
<evidence type="ECO:0000256" key="1">
    <source>
        <dbReference type="SAM" id="MobiDB-lite"/>
    </source>
</evidence>
<name>B3Q060_RHIE6</name>
<dbReference type="eggNOG" id="ENOG5032H6K">
    <property type="taxonomic scope" value="Bacteria"/>
</dbReference>
<dbReference type="Pfam" id="PF13643">
    <property type="entry name" value="DUF4145"/>
    <property type="match status" value="1"/>
</dbReference>
<dbReference type="InterPro" id="IPR025285">
    <property type="entry name" value="DUF4145"/>
</dbReference>
<dbReference type="EMBL" id="CP001074">
    <property type="protein sequence ID" value="ACE89492.1"/>
    <property type="molecule type" value="Genomic_DNA"/>
</dbReference>
<gene>
    <name evidence="3" type="ordered locus">RHECIAT_CH0000499</name>
</gene>
<organism evidence="3 4">
    <name type="scientific">Rhizobium etli (strain CIAT 652)</name>
    <dbReference type="NCBI Taxonomy" id="491916"/>
    <lineage>
        <taxon>Bacteria</taxon>
        <taxon>Pseudomonadati</taxon>
        <taxon>Pseudomonadota</taxon>
        <taxon>Alphaproteobacteria</taxon>
        <taxon>Hyphomicrobiales</taxon>
        <taxon>Rhizobiaceae</taxon>
        <taxon>Rhizobium/Agrobacterium group</taxon>
        <taxon>Rhizobium</taxon>
    </lineage>
</organism>
<accession>B3Q060</accession>